<dbReference type="Gene3D" id="3.40.50.12780">
    <property type="entry name" value="N-terminal domain of ligase-like"/>
    <property type="match status" value="1"/>
</dbReference>
<proteinExistence type="predicted"/>
<evidence type="ECO:0000313" key="4">
    <source>
        <dbReference type="Proteomes" id="UP000754710"/>
    </source>
</evidence>
<dbReference type="InterPro" id="IPR020845">
    <property type="entry name" value="AMP-binding_CS"/>
</dbReference>
<evidence type="ECO:0000259" key="2">
    <source>
        <dbReference type="Pfam" id="PF13193"/>
    </source>
</evidence>
<keyword evidence="4" id="KW-1185">Reference proteome</keyword>
<dbReference type="PROSITE" id="PS00455">
    <property type="entry name" value="AMP_BINDING"/>
    <property type="match status" value="1"/>
</dbReference>
<accession>A0ABS7RHV9</accession>
<dbReference type="InterPro" id="IPR050237">
    <property type="entry name" value="ATP-dep_AMP-bd_enzyme"/>
</dbReference>
<protein>
    <submittedName>
        <fullName evidence="3">AMP-binding protein</fullName>
    </submittedName>
</protein>
<gene>
    <name evidence="3" type="ORF">K1X13_07330</name>
</gene>
<dbReference type="RefSeq" id="WP_221024279.1">
    <property type="nucleotide sequence ID" value="NZ_JAIEZQ010000001.1"/>
</dbReference>
<dbReference type="Proteomes" id="UP000754710">
    <property type="component" value="Unassembled WGS sequence"/>
</dbReference>
<dbReference type="InterPro" id="IPR045851">
    <property type="entry name" value="AMP-bd_C_sf"/>
</dbReference>
<feature type="domain" description="AMP-dependent synthetase/ligase" evidence="1">
    <location>
        <begin position="17"/>
        <end position="379"/>
    </location>
</feature>
<feature type="domain" description="AMP-binding enzyme C-terminal" evidence="2">
    <location>
        <begin position="429"/>
        <end position="504"/>
    </location>
</feature>
<dbReference type="Gene3D" id="3.30.300.30">
    <property type="match status" value="1"/>
</dbReference>
<reference evidence="3 4" key="1">
    <citation type="submission" date="2021-08" db="EMBL/GenBank/DDBJ databases">
        <title>Nocardioides bacterium WL0053 sp. nov., isolated from the sediment.</title>
        <authorList>
            <person name="Wang L."/>
            <person name="Zhang D."/>
            <person name="Zhang A."/>
        </authorList>
    </citation>
    <scope>NUCLEOTIDE SEQUENCE [LARGE SCALE GENOMIC DNA]</scope>
    <source>
        <strain evidence="3 4">WL0053</strain>
    </source>
</reference>
<evidence type="ECO:0000313" key="3">
    <source>
        <dbReference type="EMBL" id="MBY9074629.1"/>
    </source>
</evidence>
<evidence type="ECO:0000259" key="1">
    <source>
        <dbReference type="Pfam" id="PF00501"/>
    </source>
</evidence>
<dbReference type="EMBL" id="JAIEZQ010000001">
    <property type="protein sequence ID" value="MBY9074629.1"/>
    <property type="molecule type" value="Genomic_DNA"/>
</dbReference>
<dbReference type="PANTHER" id="PTHR43767:SF7">
    <property type="entry name" value="MEDIUM_LONG-CHAIN-FATTY-ACID--COA LIGASE FADD8"/>
    <property type="match status" value="1"/>
</dbReference>
<dbReference type="PANTHER" id="PTHR43767">
    <property type="entry name" value="LONG-CHAIN-FATTY-ACID--COA LIGASE"/>
    <property type="match status" value="1"/>
</dbReference>
<name>A0ABS7RHV9_9ACTN</name>
<sequence>MNDLPLTLQTLMAGALAKHAARPAVVVDGTAWTYGDLDRAANRLAHALLALGVAPGTPVALMMSNCAEYVVADLAVVKLGAAKVPLNDMLSPGEATYILRDSGAVVAVASSSQLDVAMSCLRAGEALRTVVALDADEAPPPDALPWSTALAGRSEDPPAVEVSATDVGLMLYTGGTTGRPKGVVHLQQQLALNLLAHRIETEIRSEERLLLSSPLPHSAGFLLQTALLAGAVSHVERGFDATAVLRAVTEEGVSFLFMVPTMIYRLLDRAAEGAWDLSSLRTILYGAAPMSPERLAEGLDRFGPVFMQLYGQSEAPNFITRLTREAHVTDEQHRHRLRSCGQPTAMAEVRIVDEDGRDCPAGAEGEVVARTAYTMSGYHGLPEATARTLQDGWLRTGDIGYLDEERYLYLLDRKNDMIITGGMNVYCSEVEAALREVEGVAQAAVVGVPHPDWGEAVVAFVVASEGVTLDETEVTRQCRGSLSAYKRPKAVHQVDQLPLTVYGKVDKKALREAWQAMAG</sequence>
<dbReference type="InterPro" id="IPR025110">
    <property type="entry name" value="AMP-bd_C"/>
</dbReference>
<dbReference type="InterPro" id="IPR042099">
    <property type="entry name" value="ANL_N_sf"/>
</dbReference>
<dbReference type="InterPro" id="IPR000873">
    <property type="entry name" value="AMP-dep_synth/lig_dom"/>
</dbReference>
<organism evidence="3 4">
    <name type="scientific">Nocardioides jiangsuensis</name>
    <dbReference type="NCBI Taxonomy" id="2866161"/>
    <lineage>
        <taxon>Bacteria</taxon>
        <taxon>Bacillati</taxon>
        <taxon>Actinomycetota</taxon>
        <taxon>Actinomycetes</taxon>
        <taxon>Propionibacteriales</taxon>
        <taxon>Nocardioidaceae</taxon>
        <taxon>Nocardioides</taxon>
    </lineage>
</organism>
<dbReference type="Pfam" id="PF13193">
    <property type="entry name" value="AMP-binding_C"/>
    <property type="match status" value="1"/>
</dbReference>
<dbReference type="SUPFAM" id="SSF56801">
    <property type="entry name" value="Acetyl-CoA synthetase-like"/>
    <property type="match status" value="1"/>
</dbReference>
<dbReference type="Pfam" id="PF00501">
    <property type="entry name" value="AMP-binding"/>
    <property type="match status" value="1"/>
</dbReference>
<comment type="caution">
    <text evidence="3">The sequence shown here is derived from an EMBL/GenBank/DDBJ whole genome shotgun (WGS) entry which is preliminary data.</text>
</comment>